<comment type="caution">
    <text evidence="3">The sequence shown here is derived from an EMBL/GenBank/DDBJ whole genome shotgun (WGS) entry which is preliminary data.</text>
</comment>
<evidence type="ECO:0000313" key="4">
    <source>
        <dbReference type="Proteomes" id="UP000761264"/>
    </source>
</evidence>
<dbReference type="Pfam" id="PF06835">
    <property type="entry name" value="LptC"/>
    <property type="match status" value="1"/>
</dbReference>
<name>A0A967C1T0_9PROT</name>
<proteinExistence type="predicted"/>
<dbReference type="NCBIfam" id="TIGR04409">
    <property type="entry name" value="LptC_YrbK"/>
    <property type="match status" value="1"/>
</dbReference>
<feature type="region of interest" description="Disordered" evidence="1">
    <location>
        <begin position="1"/>
        <end position="29"/>
    </location>
</feature>
<evidence type="ECO:0000313" key="3">
    <source>
        <dbReference type="EMBL" id="NIA67951.1"/>
    </source>
</evidence>
<reference evidence="3" key="1">
    <citation type="submission" date="2020-03" db="EMBL/GenBank/DDBJ databases">
        <title>Genome of Pelagibius litoralis DSM 21314T.</title>
        <authorList>
            <person name="Wang G."/>
        </authorList>
    </citation>
    <scope>NUCLEOTIDE SEQUENCE</scope>
    <source>
        <strain evidence="3">DSM 21314</strain>
    </source>
</reference>
<dbReference type="GO" id="GO:0005886">
    <property type="term" value="C:plasma membrane"/>
    <property type="evidence" value="ECO:0007669"/>
    <property type="project" value="InterPro"/>
</dbReference>
<dbReference type="InterPro" id="IPR026265">
    <property type="entry name" value="LptC"/>
</dbReference>
<feature type="transmembrane region" description="Helical" evidence="2">
    <location>
        <begin position="37"/>
        <end position="62"/>
    </location>
</feature>
<evidence type="ECO:0000256" key="2">
    <source>
        <dbReference type="SAM" id="Phobius"/>
    </source>
</evidence>
<gene>
    <name evidence="3" type="primary">lptC</name>
    <name evidence="3" type="ORF">HBA54_05040</name>
</gene>
<accession>A0A967C1T0</accession>
<keyword evidence="2" id="KW-0812">Transmembrane</keyword>
<protein>
    <submittedName>
        <fullName evidence="3">LPS export ABC transporter periplasmic protein LptC</fullName>
    </submittedName>
</protein>
<dbReference type="Proteomes" id="UP000761264">
    <property type="component" value="Unassembled WGS sequence"/>
</dbReference>
<dbReference type="AlphaFoldDB" id="A0A967C1T0"/>
<keyword evidence="2" id="KW-1133">Transmembrane helix</keyword>
<dbReference type="EMBL" id="JAAQPH010000003">
    <property type="protein sequence ID" value="NIA67951.1"/>
    <property type="molecule type" value="Genomic_DNA"/>
</dbReference>
<keyword evidence="4" id="KW-1185">Reference proteome</keyword>
<dbReference type="Gene3D" id="2.60.450.10">
    <property type="entry name" value="Lipopolysaccharide (LPS) transport protein A like domain"/>
    <property type="match status" value="1"/>
</dbReference>
<evidence type="ECO:0000256" key="1">
    <source>
        <dbReference type="SAM" id="MobiDB-lite"/>
    </source>
</evidence>
<keyword evidence="2" id="KW-0472">Membrane</keyword>
<dbReference type="InterPro" id="IPR010664">
    <property type="entry name" value="LipoPS_assembly_LptC-rel"/>
</dbReference>
<organism evidence="3 4">
    <name type="scientific">Pelagibius litoralis</name>
    <dbReference type="NCBI Taxonomy" id="374515"/>
    <lineage>
        <taxon>Bacteria</taxon>
        <taxon>Pseudomonadati</taxon>
        <taxon>Pseudomonadota</taxon>
        <taxon>Alphaproteobacteria</taxon>
        <taxon>Rhodospirillales</taxon>
        <taxon>Rhodovibrionaceae</taxon>
        <taxon>Pelagibius</taxon>
    </lineage>
</organism>
<sequence>MADTAINGIGTPGRQAPSPVPVQKALQPPRLSGRNSYSLFVTSMKFLLPALATGLVLLVIAWPQIIPDQRSLGLDFSKIARDQAKNLNMLNAHFSGVDENNQPFNITADMASQTPDNEDVVELQHPKAKMQTTEGARIGISARLGHFDQEVEILNLTGTVHLTHDKGFEMTTDAATVDLKEGTAAGDSAVSGQGPAGELQAEGFRMREKGQIIVFTGKSRMLILPNAEESLK</sequence>
<dbReference type="GO" id="GO:0015221">
    <property type="term" value="F:lipopolysaccharide transmembrane transporter activity"/>
    <property type="evidence" value="ECO:0007669"/>
    <property type="project" value="InterPro"/>
</dbReference>
<dbReference type="RefSeq" id="WP_167222027.1">
    <property type="nucleotide sequence ID" value="NZ_JAAQPH010000003.1"/>
</dbReference>